<sequence length="64" mass="7287">MKEPLGLLWFKRIFFSLWVVAGLFFTIISYDSLSPEANMVMHLTAAAVLAIGAAQVYFTFERKK</sequence>
<evidence type="ECO:0000313" key="3">
    <source>
        <dbReference type="Proteomes" id="UP000288623"/>
    </source>
</evidence>
<dbReference type="EMBL" id="JTFC01000009">
    <property type="protein sequence ID" value="RUS57938.1"/>
    <property type="molecule type" value="Genomic_DNA"/>
</dbReference>
<keyword evidence="3" id="KW-1185">Reference proteome</keyword>
<feature type="transmembrane region" description="Helical" evidence="1">
    <location>
        <begin position="39"/>
        <end position="60"/>
    </location>
</feature>
<protein>
    <submittedName>
        <fullName evidence="2">Uncharacterized protein</fullName>
    </submittedName>
</protein>
<name>A0A433RXC7_9BACL</name>
<gene>
    <name evidence="2" type="ORF">QI30_03220</name>
</gene>
<evidence type="ECO:0000256" key="1">
    <source>
        <dbReference type="SAM" id="Phobius"/>
    </source>
</evidence>
<dbReference type="Proteomes" id="UP000288623">
    <property type="component" value="Unassembled WGS sequence"/>
</dbReference>
<reference evidence="2 3" key="1">
    <citation type="submission" date="2014-11" db="EMBL/GenBank/DDBJ databases">
        <title>Genome sequence and analysis of novel Kurthia sp.</title>
        <authorList>
            <person name="Lawson J.N."/>
            <person name="Gonzalez J.E."/>
            <person name="Rinauldi L."/>
            <person name="Xuan Z."/>
            <person name="Firman A."/>
            <person name="Shaddox L."/>
            <person name="Trudeau A."/>
            <person name="Shah S."/>
            <person name="Reiman D."/>
        </authorList>
    </citation>
    <scope>NUCLEOTIDE SEQUENCE [LARGE SCALE GENOMIC DNA]</scope>
    <source>
        <strain evidence="2 3">3B1D</strain>
    </source>
</reference>
<keyword evidence="1" id="KW-1133">Transmembrane helix</keyword>
<organism evidence="2 3">
    <name type="scientific">Candidatus Kurthia intestinigallinarum</name>
    <dbReference type="NCBI Taxonomy" id="1562256"/>
    <lineage>
        <taxon>Bacteria</taxon>
        <taxon>Bacillati</taxon>
        <taxon>Bacillota</taxon>
        <taxon>Bacilli</taxon>
        <taxon>Bacillales</taxon>
        <taxon>Caryophanaceae</taxon>
        <taxon>Kurthia</taxon>
    </lineage>
</organism>
<comment type="caution">
    <text evidence="2">The sequence shown here is derived from an EMBL/GenBank/DDBJ whole genome shotgun (WGS) entry which is preliminary data.</text>
</comment>
<evidence type="ECO:0000313" key="2">
    <source>
        <dbReference type="EMBL" id="RUS57938.1"/>
    </source>
</evidence>
<proteinExistence type="predicted"/>
<dbReference type="AlphaFoldDB" id="A0A433RXC7"/>
<feature type="transmembrane region" description="Helical" evidence="1">
    <location>
        <begin position="12"/>
        <end position="33"/>
    </location>
</feature>
<keyword evidence="1" id="KW-0472">Membrane</keyword>
<keyword evidence="1" id="KW-0812">Transmembrane</keyword>
<accession>A0A433RXC7</accession>